<feature type="transmembrane region" description="Helical" evidence="6">
    <location>
        <begin position="286"/>
        <end position="307"/>
    </location>
</feature>
<protein>
    <submittedName>
        <fullName evidence="8">ABC transporter permease</fullName>
    </submittedName>
</protein>
<proteinExistence type="inferred from homology"/>
<evidence type="ECO:0000313" key="8">
    <source>
        <dbReference type="EMBL" id="WOV87828.1"/>
    </source>
</evidence>
<evidence type="ECO:0000256" key="1">
    <source>
        <dbReference type="ARBA" id="ARBA00004651"/>
    </source>
</evidence>
<dbReference type="PIRSF" id="PIRSF018968">
    <property type="entry name" value="ABC_permease_BceB"/>
    <property type="match status" value="1"/>
</dbReference>
<dbReference type="InterPro" id="IPR027022">
    <property type="entry name" value="ABC_permease_BceB-typ"/>
</dbReference>
<dbReference type="PANTHER" id="PTHR46795:SF3">
    <property type="entry name" value="ABC TRANSPORTER PERMEASE"/>
    <property type="match status" value="1"/>
</dbReference>
<feature type="transmembrane region" description="Helical" evidence="6">
    <location>
        <begin position="152"/>
        <end position="176"/>
    </location>
</feature>
<comment type="similarity">
    <text evidence="6">Belongs to the ABC-4 integral membrane protein family.</text>
</comment>
<name>A0ABZ0L6Z0_9BACL</name>
<dbReference type="PANTHER" id="PTHR46795">
    <property type="entry name" value="ABC TRANSPORTER PERMEASE-RELATED-RELATED"/>
    <property type="match status" value="1"/>
</dbReference>
<keyword evidence="6" id="KW-0813">Transport</keyword>
<evidence type="ECO:0000256" key="2">
    <source>
        <dbReference type="ARBA" id="ARBA00022475"/>
    </source>
</evidence>
<keyword evidence="4 6" id="KW-1133">Transmembrane helix</keyword>
<feature type="domain" description="ABC3 transporter permease C-terminal" evidence="7">
    <location>
        <begin position="536"/>
        <end position="641"/>
    </location>
</feature>
<dbReference type="InterPro" id="IPR052536">
    <property type="entry name" value="ABC-4_Integral_Memb_Prot"/>
</dbReference>
<organism evidence="8 9">
    <name type="scientific">Sporosarcina oncorhynchi</name>
    <dbReference type="NCBI Taxonomy" id="3056444"/>
    <lineage>
        <taxon>Bacteria</taxon>
        <taxon>Bacillati</taxon>
        <taxon>Bacillota</taxon>
        <taxon>Bacilli</taxon>
        <taxon>Bacillales</taxon>
        <taxon>Caryophanaceae</taxon>
        <taxon>Sporosarcina</taxon>
    </lineage>
</organism>
<keyword evidence="2 6" id="KW-1003">Cell membrane</keyword>
<evidence type="ECO:0000256" key="3">
    <source>
        <dbReference type="ARBA" id="ARBA00022692"/>
    </source>
</evidence>
<feature type="transmembrane region" description="Helical" evidence="6">
    <location>
        <begin position="18"/>
        <end position="38"/>
    </location>
</feature>
<accession>A0ABZ0L6Z0</accession>
<gene>
    <name evidence="8" type="ORF">QWT69_01540</name>
</gene>
<sequence length="649" mass="72698">MTLFDLVIRSMRKNIKHYYLYFFALIFSVVLYFVFATLQHDPSIVEQSGGKMGSGFKAAGILLLFISGIFVVYANSIFLKRRSREIGLYQLIGLTKSSVSRLLVIENTLLSAGALAIGIGIGILVSRVFLLLLMKLVGFDGFIELSFSKAAVVQTISVFLVIIVLTSAQMLFSVYRSTLLGLFNADKAGENPKKPKAVLSAILAVLGICLIIFGYWLSMRMINSLLFFNMIAVMASTILGTYLIFRVTISWLFYRIRQSKQGHLGLHSSLSLAPLMHRMKGNANSLTIITVLSAMTLAMLAGAYSLFYSTEKETRLSLPFDYMFDEDMFTVELDNDVKASADKFTAELTELDIPYTSTEIEGLTVEGQFEEGATPEWMYSSFEGTVLKASALREAGLEIDMPEAGEAVFYDATSYFILKTMDLPFNVKLFNPDQQVDVAVTKLGEGNVVNKFFGGVQIVVDDAMYEELKTLFGADDRGSRLTYMQAINVVDRDRLEEASEIFRRINEESEQFRFDYYTQYNEAMENNGLLIFIAGFLGLVFLISTGSILYFKQMTEAEQEKKSYATLRQLGFTVKDIMRGIMRKQLFVFGVPLMIGLLHSIFAIKVASFLFISDITVPASIAMGIYALIYLVFAFLTVGYYRKTVDSAF</sequence>
<evidence type="ECO:0000313" key="9">
    <source>
        <dbReference type="Proteomes" id="UP001303902"/>
    </source>
</evidence>
<feature type="transmembrane region" description="Helical" evidence="6">
    <location>
        <begin position="109"/>
        <end position="132"/>
    </location>
</feature>
<keyword evidence="9" id="KW-1185">Reference proteome</keyword>
<feature type="transmembrane region" description="Helical" evidence="6">
    <location>
        <begin position="529"/>
        <end position="551"/>
    </location>
</feature>
<dbReference type="Proteomes" id="UP001303902">
    <property type="component" value="Chromosome"/>
</dbReference>
<feature type="transmembrane region" description="Helical" evidence="6">
    <location>
        <begin position="619"/>
        <end position="641"/>
    </location>
</feature>
<feature type="transmembrane region" description="Helical" evidence="6">
    <location>
        <begin position="230"/>
        <end position="254"/>
    </location>
</feature>
<evidence type="ECO:0000256" key="4">
    <source>
        <dbReference type="ARBA" id="ARBA00022989"/>
    </source>
</evidence>
<feature type="transmembrane region" description="Helical" evidence="6">
    <location>
        <begin position="58"/>
        <end position="79"/>
    </location>
</feature>
<dbReference type="InterPro" id="IPR003838">
    <property type="entry name" value="ABC3_permease_C"/>
</dbReference>
<evidence type="ECO:0000256" key="6">
    <source>
        <dbReference type="PIRNR" id="PIRNR018968"/>
    </source>
</evidence>
<dbReference type="EMBL" id="CP129118">
    <property type="protein sequence ID" value="WOV87828.1"/>
    <property type="molecule type" value="Genomic_DNA"/>
</dbReference>
<feature type="transmembrane region" description="Helical" evidence="6">
    <location>
        <begin position="586"/>
        <end position="613"/>
    </location>
</feature>
<comment type="subcellular location">
    <subcellularLocation>
        <location evidence="1 6">Cell membrane</location>
        <topology evidence="1 6">Multi-pass membrane protein</topology>
    </subcellularLocation>
</comment>
<dbReference type="RefSeq" id="WP_317968298.1">
    <property type="nucleotide sequence ID" value="NZ_CP129118.1"/>
</dbReference>
<evidence type="ECO:0000256" key="5">
    <source>
        <dbReference type="ARBA" id="ARBA00023136"/>
    </source>
</evidence>
<dbReference type="Pfam" id="PF02687">
    <property type="entry name" value="FtsX"/>
    <property type="match status" value="2"/>
</dbReference>
<feature type="domain" description="ABC3 transporter permease C-terminal" evidence="7">
    <location>
        <begin position="59"/>
        <end position="176"/>
    </location>
</feature>
<reference evidence="8 9" key="1">
    <citation type="submission" date="2023-06" db="EMBL/GenBank/DDBJ databases">
        <title>Sporosarcina sp. nov., isolated from Korean tranditional fermented seafood 'Jeotgal'.</title>
        <authorList>
            <person name="Yang A.I."/>
            <person name="Shin N.-R."/>
        </authorList>
    </citation>
    <scope>NUCLEOTIDE SEQUENCE [LARGE SCALE GENOMIC DNA]</scope>
    <source>
        <strain evidence="8 9">T2O-4</strain>
    </source>
</reference>
<evidence type="ECO:0000259" key="7">
    <source>
        <dbReference type="Pfam" id="PF02687"/>
    </source>
</evidence>
<feature type="transmembrane region" description="Helical" evidence="6">
    <location>
        <begin position="197"/>
        <end position="218"/>
    </location>
</feature>
<keyword evidence="3 6" id="KW-0812">Transmembrane</keyword>
<keyword evidence="5 6" id="KW-0472">Membrane</keyword>